<evidence type="ECO:0000256" key="5">
    <source>
        <dbReference type="ARBA" id="ARBA00022723"/>
    </source>
</evidence>
<dbReference type="SUPFAM" id="SSF56112">
    <property type="entry name" value="Protein kinase-like (PK-like)"/>
    <property type="match status" value="1"/>
</dbReference>
<dbReference type="InterPro" id="IPR000719">
    <property type="entry name" value="Prot_kinase_dom"/>
</dbReference>
<dbReference type="GO" id="GO:0007346">
    <property type="term" value="P:regulation of mitotic cell cycle"/>
    <property type="evidence" value="ECO:0007669"/>
    <property type="project" value="TreeGrafter"/>
</dbReference>
<evidence type="ECO:0000259" key="19">
    <source>
        <dbReference type="PROSITE" id="PS50950"/>
    </source>
</evidence>
<dbReference type="Pfam" id="PF05485">
    <property type="entry name" value="THAP"/>
    <property type="match status" value="1"/>
</dbReference>
<evidence type="ECO:0000256" key="10">
    <source>
        <dbReference type="ARBA" id="ARBA00022840"/>
    </source>
</evidence>
<dbReference type="SMART" id="SM00980">
    <property type="entry name" value="THAP"/>
    <property type="match status" value="1"/>
</dbReference>
<dbReference type="SMART" id="SM00220">
    <property type="entry name" value="S_TKc"/>
    <property type="match status" value="1"/>
</dbReference>
<sequence>MCPTSVSVPEGGVRETEAAAWLDTISFCDGFCQWVDDEEWSIDSLPTDSQQPVESNRASEAVNEQPSAEKSPTDVPTRGNRRSRISAFFKRAWKAVKKPFLCCRRTRVASPTPRQSDPDPEPVLGPSGLQNEPDNDQTVPEPSVPDLPNCKPTTKSFSKLYKKQDLIGRGSYGKVLKAIRKSDGQEVAIKRMRKWNNRHSLQMPGCSRRLPTEVALLLMLRRPPVCPYVIEMYEWFDRPLIISLILEFPQPCVTLREFIRDSHGLTEPIARGFMRQLVAGVQHCIDRGVFHNDVHADNVLVNTNTLELKLIDFGSGHLLDDAGYDSLKYIGALQFCPPEVFSRPKYYAVPTNVWALGVTLYMMVNMQPPFSNVKEILEACPYTWKYDVSMDPGPPSPNETLQISSRKQTPRRPWTKVEVNAVMRHFISKGKLASTRECEVCKRFPKDNDVRKKWEVALRREGFTASASSVLCSQHFKQDDFDRTGQIVRLKDGVIPSVFSFPVHLQRDHGYALPASPTALKTRLNEALARVESLEREKKNAMAREKRAKTTVNSLLGDLKKNNLINEELKEKLEFYSGGWNNNPSPRQFQAIFRRLMVRCGVSPGEMGNVAAQDSTVSLSAVEMSSAETAEEHPSPFTNISALVCDHSYLPTRFGGLVENALVYIAGFVVRQVLRKLSCDACRVSLVSDAVPSSFDKSYHLLTLKNNGGLVIPSQGTVKAYSPIATATGQINWRYINHLNDVQKKDGLHAANKITDKHVYFENHKMRVSLAAQTLSRSVSVALRTMRDLGYSQFTDCEATAEFIEAIRVKLNRFPKVRIRPVTVLNQWCQNGRPVAKRALIVSGPETIPGID</sequence>
<dbReference type="InterPro" id="IPR048366">
    <property type="entry name" value="TNP-like_GBD"/>
</dbReference>
<comment type="catalytic activity">
    <reaction evidence="13">
        <text>L-seryl-[protein] + ATP = O-phospho-L-seryl-[protein] + ADP + H(+)</text>
        <dbReference type="Rhea" id="RHEA:17989"/>
        <dbReference type="Rhea" id="RHEA-COMP:9863"/>
        <dbReference type="Rhea" id="RHEA-COMP:11604"/>
        <dbReference type="ChEBI" id="CHEBI:15378"/>
        <dbReference type="ChEBI" id="CHEBI:29999"/>
        <dbReference type="ChEBI" id="CHEBI:30616"/>
        <dbReference type="ChEBI" id="CHEBI:83421"/>
        <dbReference type="ChEBI" id="CHEBI:456216"/>
        <dbReference type="EC" id="2.7.11.1"/>
    </reaction>
</comment>
<feature type="coiled-coil region" evidence="16">
    <location>
        <begin position="524"/>
        <end position="551"/>
    </location>
</feature>
<evidence type="ECO:0000256" key="15">
    <source>
        <dbReference type="PROSITE-ProRule" id="PRU10141"/>
    </source>
</evidence>
<feature type="domain" description="THAP-type" evidence="19">
    <location>
        <begin position="423"/>
        <end position="499"/>
    </location>
</feature>
<dbReference type="SUPFAM" id="SSF57716">
    <property type="entry name" value="Glucocorticoid receptor-like (DNA-binding domain)"/>
    <property type="match status" value="1"/>
</dbReference>
<dbReference type="Gene3D" id="3.30.200.20">
    <property type="entry name" value="Phosphorylase Kinase, domain 1"/>
    <property type="match status" value="1"/>
</dbReference>
<comment type="similarity">
    <text evidence="1">Belongs to the protein kinase superfamily. CAMK Ser/Thr protein kinase family. PIM subfamily.</text>
</comment>
<dbReference type="GO" id="GO:0005737">
    <property type="term" value="C:cytoplasm"/>
    <property type="evidence" value="ECO:0007669"/>
    <property type="project" value="TreeGrafter"/>
</dbReference>
<dbReference type="PANTHER" id="PTHR22984:SF11">
    <property type="entry name" value="AURORA KINASE-RELATED"/>
    <property type="match status" value="1"/>
</dbReference>
<keyword evidence="4" id="KW-0808">Transferase</keyword>
<feature type="domain" description="Protein kinase" evidence="18">
    <location>
        <begin position="161"/>
        <end position="428"/>
    </location>
</feature>
<dbReference type="EMBL" id="QBIY01008974">
    <property type="protein sequence ID" value="RXN36182.1"/>
    <property type="molecule type" value="Genomic_DNA"/>
</dbReference>
<evidence type="ECO:0000256" key="3">
    <source>
        <dbReference type="ARBA" id="ARBA00022527"/>
    </source>
</evidence>
<dbReference type="InterPro" id="IPR011009">
    <property type="entry name" value="Kinase-like_dom_sf"/>
</dbReference>
<keyword evidence="10 15" id="KW-0067">ATP-binding</keyword>
<dbReference type="InterPro" id="IPR051138">
    <property type="entry name" value="PIM_Ser/Thr_kinase"/>
</dbReference>
<dbReference type="GO" id="GO:0004674">
    <property type="term" value="F:protein serine/threonine kinase activity"/>
    <property type="evidence" value="ECO:0007669"/>
    <property type="project" value="UniProtKB-KW"/>
</dbReference>
<feature type="region of interest" description="Disordered" evidence="17">
    <location>
        <begin position="107"/>
        <end position="149"/>
    </location>
</feature>
<feature type="compositionally biased region" description="Polar residues" evidence="17">
    <location>
        <begin position="44"/>
        <end position="70"/>
    </location>
</feature>
<dbReference type="GO" id="GO:0003677">
    <property type="term" value="F:DNA binding"/>
    <property type="evidence" value="ECO:0007669"/>
    <property type="project" value="UniProtKB-UniRule"/>
</dbReference>
<evidence type="ECO:0000256" key="4">
    <source>
        <dbReference type="ARBA" id="ARBA00022679"/>
    </source>
</evidence>
<dbReference type="Gene3D" id="1.10.510.10">
    <property type="entry name" value="Transferase(Phosphotransferase) domain 1"/>
    <property type="match status" value="1"/>
</dbReference>
<dbReference type="PROSITE" id="PS50950">
    <property type="entry name" value="ZF_THAP"/>
    <property type="match status" value="1"/>
</dbReference>
<dbReference type="Gene3D" id="6.20.210.20">
    <property type="entry name" value="THAP domain"/>
    <property type="match status" value="1"/>
</dbReference>
<organism evidence="20 21">
    <name type="scientific">Labeo rohita</name>
    <name type="common">Indian major carp</name>
    <name type="synonym">Cyprinus rohita</name>
    <dbReference type="NCBI Taxonomy" id="84645"/>
    <lineage>
        <taxon>Eukaryota</taxon>
        <taxon>Metazoa</taxon>
        <taxon>Chordata</taxon>
        <taxon>Craniata</taxon>
        <taxon>Vertebrata</taxon>
        <taxon>Euteleostomi</taxon>
        <taxon>Actinopterygii</taxon>
        <taxon>Neopterygii</taxon>
        <taxon>Teleostei</taxon>
        <taxon>Ostariophysi</taxon>
        <taxon>Cypriniformes</taxon>
        <taxon>Cyprinidae</taxon>
        <taxon>Labeoninae</taxon>
        <taxon>Labeonini</taxon>
        <taxon>Labeo</taxon>
    </lineage>
</organism>
<dbReference type="GO" id="GO:0008270">
    <property type="term" value="F:zinc ion binding"/>
    <property type="evidence" value="ECO:0007669"/>
    <property type="project" value="UniProtKB-KW"/>
</dbReference>
<dbReference type="PROSITE" id="PS00107">
    <property type="entry name" value="PROTEIN_KINASE_ATP"/>
    <property type="match status" value="1"/>
</dbReference>
<comment type="caution">
    <text evidence="20">The sequence shown here is derived from an EMBL/GenBank/DDBJ whole genome shotgun (WGS) entry which is preliminary data.</text>
</comment>
<evidence type="ECO:0000256" key="17">
    <source>
        <dbReference type="SAM" id="MobiDB-lite"/>
    </source>
</evidence>
<reference evidence="20 21" key="1">
    <citation type="submission" date="2018-03" db="EMBL/GenBank/DDBJ databases">
        <title>Draft genome sequence of Rohu Carp (Labeo rohita).</title>
        <authorList>
            <person name="Das P."/>
            <person name="Kushwaha B."/>
            <person name="Joshi C.G."/>
            <person name="Kumar D."/>
            <person name="Nagpure N.S."/>
            <person name="Sahoo L."/>
            <person name="Das S.P."/>
            <person name="Bit A."/>
            <person name="Patnaik S."/>
            <person name="Meher P.K."/>
            <person name="Jayasankar P."/>
            <person name="Koringa P.G."/>
            <person name="Patel N.V."/>
            <person name="Hinsu A.T."/>
            <person name="Kumar R."/>
            <person name="Pandey M."/>
            <person name="Agarwal S."/>
            <person name="Srivastava S."/>
            <person name="Singh M."/>
            <person name="Iquebal M.A."/>
            <person name="Jaiswal S."/>
            <person name="Angadi U.B."/>
            <person name="Kumar N."/>
            <person name="Raza M."/>
            <person name="Shah T.M."/>
            <person name="Rai A."/>
            <person name="Jena J.K."/>
        </authorList>
    </citation>
    <scope>NUCLEOTIDE SEQUENCE [LARGE SCALE GENOMIC DNA]</scope>
    <source>
        <strain evidence="20">DASCIFA01</strain>
        <tissue evidence="20">Testis</tissue>
    </source>
</reference>
<dbReference type="InterPro" id="IPR006612">
    <property type="entry name" value="THAP_Znf"/>
</dbReference>
<protein>
    <recommendedName>
        <fullName evidence="2">non-specific serine/threonine protein kinase</fullName>
        <ecNumber evidence="2">2.7.11.1</ecNumber>
    </recommendedName>
</protein>
<feature type="binding site" evidence="15">
    <location>
        <position position="190"/>
    </location>
    <ligand>
        <name>ATP</name>
        <dbReference type="ChEBI" id="CHEBI:30616"/>
    </ligand>
</feature>
<evidence type="ECO:0000256" key="6">
    <source>
        <dbReference type="ARBA" id="ARBA00022741"/>
    </source>
</evidence>
<dbReference type="Proteomes" id="UP000290572">
    <property type="component" value="Unassembled WGS sequence"/>
</dbReference>
<evidence type="ECO:0000256" key="1">
    <source>
        <dbReference type="ARBA" id="ARBA00005505"/>
    </source>
</evidence>
<evidence type="ECO:0000256" key="2">
    <source>
        <dbReference type="ARBA" id="ARBA00012513"/>
    </source>
</evidence>
<evidence type="ECO:0000256" key="16">
    <source>
        <dbReference type="SAM" id="Coils"/>
    </source>
</evidence>
<evidence type="ECO:0000256" key="7">
    <source>
        <dbReference type="ARBA" id="ARBA00022771"/>
    </source>
</evidence>
<keyword evidence="8 20" id="KW-0418">Kinase</keyword>
<dbReference type="GO" id="GO:0043066">
    <property type="term" value="P:negative regulation of apoptotic process"/>
    <property type="evidence" value="ECO:0007669"/>
    <property type="project" value="TreeGrafter"/>
</dbReference>
<keyword evidence="7 14" id="KW-0863">Zinc-finger</keyword>
<evidence type="ECO:0000313" key="20">
    <source>
        <dbReference type="EMBL" id="RXN36182.1"/>
    </source>
</evidence>
<keyword evidence="6 15" id="KW-0547">Nucleotide-binding</keyword>
<dbReference type="EC" id="2.7.11.1" evidence="2"/>
<evidence type="ECO:0000256" key="12">
    <source>
        <dbReference type="ARBA" id="ARBA00047899"/>
    </source>
</evidence>
<evidence type="ECO:0000256" key="11">
    <source>
        <dbReference type="ARBA" id="ARBA00023125"/>
    </source>
</evidence>
<dbReference type="Pfam" id="PF00069">
    <property type="entry name" value="Pkinase"/>
    <property type="match status" value="1"/>
</dbReference>
<dbReference type="SMART" id="SM00692">
    <property type="entry name" value="DM3"/>
    <property type="match status" value="1"/>
</dbReference>
<evidence type="ECO:0000259" key="18">
    <source>
        <dbReference type="PROSITE" id="PS50011"/>
    </source>
</evidence>
<dbReference type="InterPro" id="IPR017441">
    <property type="entry name" value="Protein_kinase_ATP_BS"/>
</dbReference>
<evidence type="ECO:0000256" key="9">
    <source>
        <dbReference type="ARBA" id="ARBA00022833"/>
    </source>
</evidence>
<proteinExistence type="inferred from homology"/>
<dbReference type="Pfam" id="PF21788">
    <property type="entry name" value="TNP-like_GBD"/>
    <property type="match status" value="1"/>
</dbReference>
<accession>A0A498NVI0</accession>
<keyword evidence="21" id="KW-1185">Reference proteome</keyword>
<evidence type="ECO:0000256" key="8">
    <source>
        <dbReference type="ARBA" id="ARBA00022777"/>
    </source>
</evidence>
<evidence type="ECO:0000313" key="21">
    <source>
        <dbReference type="Proteomes" id="UP000290572"/>
    </source>
</evidence>
<name>A0A498NVI0_LABRO</name>
<dbReference type="InterPro" id="IPR038441">
    <property type="entry name" value="THAP_Znf_sf"/>
</dbReference>
<feature type="compositionally biased region" description="Polar residues" evidence="17">
    <location>
        <begin position="128"/>
        <end position="140"/>
    </location>
</feature>
<evidence type="ECO:0000256" key="13">
    <source>
        <dbReference type="ARBA" id="ARBA00048679"/>
    </source>
</evidence>
<dbReference type="GO" id="GO:0005524">
    <property type="term" value="F:ATP binding"/>
    <property type="evidence" value="ECO:0007669"/>
    <property type="project" value="UniProtKB-UniRule"/>
</dbReference>
<gene>
    <name evidence="20" type="ORF">ROHU_003178</name>
</gene>
<evidence type="ECO:0000256" key="14">
    <source>
        <dbReference type="PROSITE-ProRule" id="PRU00309"/>
    </source>
</evidence>
<keyword evidence="11 14" id="KW-0238">DNA-binding</keyword>
<feature type="region of interest" description="Disordered" evidence="17">
    <location>
        <begin position="43"/>
        <end position="82"/>
    </location>
</feature>
<comment type="catalytic activity">
    <reaction evidence="12">
        <text>L-threonyl-[protein] + ATP = O-phospho-L-threonyl-[protein] + ADP + H(+)</text>
        <dbReference type="Rhea" id="RHEA:46608"/>
        <dbReference type="Rhea" id="RHEA-COMP:11060"/>
        <dbReference type="Rhea" id="RHEA-COMP:11605"/>
        <dbReference type="ChEBI" id="CHEBI:15378"/>
        <dbReference type="ChEBI" id="CHEBI:30013"/>
        <dbReference type="ChEBI" id="CHEBI:30616"/>
        <dbReference type="ChEBI" id="CHEBI:61977"/>
        <dbReference type="ChEBI" id="CHEBI:456216"/>
        <dbReference type="EC" id="2.7.11.1"/>
    </reaction>
</comment>
<dbReference type="AlphaFoldDB" id="A0A498NVI0"/>
<dbReference type="PROSITE" id="PS50011">
    <property type="entry name" value="PROTEIN_KINASE_DOM"/>
    <property type="match status" value="1"/>
</dbReference>
<keyword evidence="9" id="KW-0862">Zinc</keyword>
<keyword evidence="16" id="KW-0175">Coiled coil</keyword>
<dbReference type="PANTHER" id="PTHR22984">
    <property type="entry name" value="SERINE/THREONINE-PROTEIN KINASE PIM"/>
    <property type="match status" value="1"/>
</dbReference>
<keyword evidence="3" id="KW-0723">Serine/threonine-protein kinase</keyword>
<keyword evidence="5" id="KW-0479">Metal-binding</keyword>